<protein>
    <submittedName>
        <fullName evidence="5">Transcriptional regulator, TetR family</fullName>
    </submittedName>
</protein>
<evidence type="ECO:0000259" key="4">
    <source>
        <dbReference type="PROSITE" id="PS50977"/>
    </source>
</evidence>
<dbReference type="Pfam" id="PF00440">
    <property type="entry name" value="TetR_N"/>
    <property type="match status" value="1"/>
</dbReference>
<name>A0A1G4XUJ2_9ACTN</name>
<dbReference type="Gene3D" id="1.10.357.10">
    <property type="entry name" value="Tetracycline Repressor, domain 2"/>
    <property type="match status" value="1"/>
</dbReference>
<feature type="domain" description="HTH tetR-type" evidence="4">
    <location>
        <begin position="18"/>
        <end position="78"/>
    </location>
</feature>
<proteinExistence type="predicted"/>
<gene>
    <name evidence="5" type="ORF">SAMN03159343_1488</name>
</gene>
<dbReference type="PROSITE" id="PS50977">
    <property type="entry name" value="HTH_TETR_2"/>
    <property type="match status" value="1"/>
</dbReference>
<dbReference type="OrthoDB" id="9796019at2"/>
<dbReference type="SUPFAM" id="SSF46689">
    <property type="entry name" value="Homeodomain-like"/>
    <property type="match status" value="1"/>
</dbReference>
<evidence type="ECO:0000313" key="5">
    <source>
        <dbReference type="EMBL" id="SCX44866.1"/>
    </source>
</evidence>
<dbReference type="GO" id="GO:0003677">
    <property type="term" value="F:DNA binding"/>
    <property type="evidence" value="ECO:0007669"/>
    <property type="project" value="UniProtKB-UniRule"/>
</dbReference>
<evidence type="ECO:0000313" key="6">
    <source>
        <dbReference type="Proteomes" id="UP000198981"/>
    </source>
</evidence>
<keyword evidence="1 2" id="KW-0238">DNA-binding</keyword>
<organism evidence="5 6">
    <name type="scientific">Klenkia marina</name>
    <dbReference type="NCBI Taxonomy" id="1960309"/>
    <lineage>
        <taxon>Bacteria</taxon>
        <taxon>Bacillati</taxon>
        <taxon>Actinomycetota</taxon>
        <taxon>Actinomycetes</taxon>
        <taxon>Geodermatophilales</taxon>
        <taxon>Geodermatophilaceae</taxon>
        <taxon>Klenkia</taxon>
    </lineage>
</organism>
<feature type="DNA-binding region" description="H-T-H motif" evidence="2">
    <location>
        <begin position="41"/>
        <end position="60"/>
    </location>
</feature>
<dbReference type="AlphaFoldDB" id="A0A1G4XUJ2"/>
<evidence type="ECO:0000256" key="1">
    <source>
        <dbReference type="ARBA" id="ARBA00023125"/>
    </source>
</evidence>
<reference evidence="6" key="1">
    <citation type="submission" date="2016-10" db="EMBL/GenBank/DDBJ databases">
        <authorList>
            <person name="Varghese N."/>
            <person name="Submissions S."/>
        </authorList>
    </citation>
    <scope>NUCLEOTIDE SEQUENCE [LARGE SCALE GENOMIC DNA]</scope>
    <source>
        <strain evidence="6">DSM 45722</strain>
    </source>
</reference>
<dbReference type="Proteomes" id="UP000198981">
    <property type="component" value="Unassembled WGS sequence"/>
</dbReference>
<dbReference type="RefSeq" id="WP_092801740.1">
    <property type="nucleotide sequence ID" value="NZ_FMUH01000002.1"/>
</dbReference>
<keyword evidence="6" id="KW-1185">Reference proteome</keyword>
<dbReference type="InterPro" id="IPR001647">
    <property type="entry name" value="HTH_TetR"/>
</dbReference>
<dbReference type="STRING" id="1960309.SAMN03159343_1488"/>
<dbReference type="EMBL" id="FMUH01000002">
    <property type="protein sequence ID" value="SCX44866.1"/>
    <property type="molecule type" value="Genomic_DNA"/>
</dbReference>
<dbReference type="InterPro" id="IPR009057">
    <property type="entry name" value="Homeodomain-like_sf"/>
</dbReference>
<evidence type="ECO:0000256" key="2">
    <source>
        <dbReference type="PROSITE-ProRule" id="PRU00335"/>
    </source>
</evidence>
<feature type="region of interest" description="Disordered" evidence="3">
    <location>
        <begin position="1"/>
        <end position="21"/>
    </location>
</feature>
<accession>A0A1G4XUJ2</accession>
<sequence length="194" mass="20111">MDELTDRSAPRRGRPPDPTLRPRLLATARRLLAEGGLQALNADRLARAAGAGKSAVHRRWPDLLDLAADVVRTADLAKPAQGAAATVDDLAALAAGWSAPLSLPERAAASLVGAHRHHAALAEAFVGAVDTPLTELATTLLARRGPVDPARASRVAQVLRALLVGRLVRGPVSPAHADGLAREVLDPLLGRPGG</sequence>
<evidence type="ECO:0000256" key="3">
    <source>
        <dbReference type="SAM" id="MobiDB-lite"/>
    </source>
</evidence>